<evidence type="ECO:0000259" key="3">
    <source>
        <dbReference type="Pfam" id="PF01557"/>
    </source>
</evidence>
<dbReference type="InterPro" id="IPR011234">
    <property type="entry name" value="Fumarylacetoacetase-like_C"/>
</dbReference>
<reference evidence="4 5" key="1">
    <citation type="submission" date="2014-01" db="EMBL/GenBank/DDBJ databases">
        <title>Sulfitobacter donghicola JCM 14565 Genome Sequencing.</title>
        <authorList>
            <person name="Lai Q."/>
            <person name="Hong Z."/>
        </authorList>
    </citation>
    <scope>NUCLEOTIDE SEQUENCE [LARGE SCALE GENOMIC DNA]</scope>
    <source>
        <strain evidence="4 5">JCM 14565</strain>
    </source>
</reference>
<dbReference type="STRING" id="1300350.Z948_139"/>
<feature type="domain" description="Fumarylacetoacetase-like C-terminal" evidence="3">
    <location>
        <begin position="71"/>
        <end position="275"/>
    </location>
</feature>
<dbReference type="PANTHER" id="PTHR42796:SF4">
    <property type="entry name" value="FUMARYLACETOACETATE HYDROLASE DOMAIN-CONTAINING PROTEIN 2A"/>
    <property type="match status" value="1"/>
</dbReference>
<evidence type="ECO:0000256" key="2">
    <source>
        <dbReference type="ARBA" id="ARBA00022723"/>
    </source>
</evidence>
<dbReference type="AlphaFoldDB" id="A0A073IF32"/>
<organism evidence="4 5">
    <name type="scientific">Sulfitobacter donghicola DSW-25 = KCTC 12864 = JCM 14565</name>
    <dbReference type="NCBI Taxonomy" id="1300350"/>
    <lineage>
        <taxon>Bacteria</taxon>
        <taxon>Pseudomonadati</taxon>
        <taxon>Pseudomonadota</taxon>
        <taxon>Alphaproteobacteria</taxon>
        <taxon>Rhodobacterales</taxon>
        <taxon>Roseobacteraceae</taxon>
        <taxon>Sulfitobacter</taxon>
    </lineage>
</organism>
<dbReference type="Proteomes" id="UP000027734">
    <property type="component" value="Unassembled WGS sequence"/>
</dbReference>
<dbReference type="RefSeq" id="WP_025057661.1">
    <property type="nucleotide sequence ID" value="NZ_JAMC01000008.1"/>
</dbReference>
<dbReference type="PANTHER" id="PTHR42796">
    <property type="entry name" value="FUMARYLACETOACETATE HYDROLASE DOMAIN-CONTAINING PROTEIN 2A-RELATED"/>
    <property type="match status" value="1"/>
</dbReference>
<gene>
    <name evidence="4" type="ORF">DSW25_17115</name>
</gene>
<comment type="similarity">
    <text evidence="1">Belongs to the FAH family.</text>
</comment>
<dbReference type="eggNOG" id="COG0179">
    <property type="taxonomic scope" value="Bacteria"/>
</dbReference>
<dbReference type="GO" id="GO:0046872">
    <property type="term" value="F:metal ion binding"/>
    <property type="evidence" value="ECO:0007669"/>
    <property type="project" value="UniProtKB-KW"/>
</dbReference>
<evidence type="ECO:0000256" key="1">
    <source>
        <dbReference type="ARBA" id="ARBA00010211"/>
    </source>
</evidence>
<name>A0A073IF32_9RHOB</name>
<evidence type="ECO:0000313" key="4">
    <source>
        <dbReference type="EMBL" id="KEJ88165.1"/>
    </source>
</evidence>
<keyword evidence="5" id="KW-1185">Reference proteome</keyword>
<dbReference type="Gene3D" id="3.90.850.10">
    <property type="entry name" value="Fumarylacetoacetase-like, C-terminal domain"/>
    <property type="match status" value="1"/>
</dbReference>
<dbReference type="Pfam" id="PF01557">
    <property type="entry name" value="FAA_hydrolase"/>
    <property type="match status" value="1"/>
</dbReference>
<accession>A0A073IF32</accession>
<dbReference type="GO" id="GO:0016853">
    <property type="term" value="F:isomerase activity"/>
    <property type="evidence" value="ECO:0007669"/>
    <property type="project" value="UniProtKB-ARBA"/>
</dbReference>
<evidence type="ECO:0000313" key="5">
    <source>
        <dbReference type="Proteomes" id="UP000027734"/>
    </source>
</evidence>
<dbReference type="EMBL" id="JAMC01000008">
    <property type="protein sequence ID" value="KEJ88165.1"/>
    <property type="molecule type" value="Genomic_DNA"/>
</dbReference>
<dbReference type="InterPro" id="IPR036663">
    <property type="entry name" value="Fumarylacetoacetase_C_sf"/>
</dbReference>
<keyword evidence="2" id="KW-0479">Metal-binding</keyword>
<dbReference type="OrthoDB" id="5197601at2"/>
<protein>
    <recommendedName>
        <fullName evidence="3">Fumarylacetoacetase-like C-terminal domain-containing protein</fullName>
    </recommendedName>
</protein>
<dbReference type="GO" id="GO:0019752">
    <property type="term" value="P:carboxylic acid metabolic process"/>
    <property type="evidence" value="ECO:0007669"/>
    <property type="project" value="UniProtKB-ARBA"/>
</dbReference>
<proteinExistence type="inferred from homology"/>
<comment type="caution">
    <text evidence="4">The sequence shown here is derived from an EMBL/GenBank/DDBJ whole genome shotgun (WGS) entry which is preliminary data.</text>
</comment>
<dbReference type="FunFam" id="3.90.850.10:FF:000002">
    <property type="entry name" value="2-hydroxyhepta-2,4-diene-1,7-dioate isomerase"/>
    <property type="match status" value="1"/>
</dbReference>
<dbReference type="SUPFAM" id="SSF56529">
    <property type="entry name" value="FAH"/>
    <property type="match status" value="1"/>
</dbReference>
<sequence>MKLARIRTEKGICPAMIDADGTPRDISTLVPDITAAGVSPEGLTALATHNPEAFPEVKGEYAPVIDDVRRMFCIGLNYSDHAKEAGMPIPEEPILFMKTCPATGANDPITLPKGSEKTDWEVELGVVIGSTAHHVSEQDALAHVAGYCIVNDVSERAYQIERGGQWTKGKSCDSFGPVGPWLVTADEIPDPQNLSMYLNVNGQPRQSGSTATMVFGVAHIISYLSRFVTLMPGDVISTGTPPGVGMGMNPPQYLRDGDVVELGVEGLGVQRQQVRAYPA</sequence>
<dbReference type="InterPro" id="IPR051121">
    <property type="entry name" value="FAH"/>
</dbReference>